<evidence type="ECO:0000256" key="3">
    <source>
        <dbReference type="SAM" id="MobiDB-lite"/>
    </source>
</evidence>
<dbReference type="Pfam" id="PF00383">
    <property type="entry name" value="dCMP_cyt_deam_1"/>
    <property type="match status" value="1"/>
</dbReference>
<dbReference type="GO" id="GO:0008033">
    <property type="term" value="P:tRNA processing"/>
    <property type="evidence" value="ECO:0007669"/>
    <property type="project" value="UniProtKB-KW"/>
</dbReference>
<protein>
    <recommendedName>
        <fullName evidence="4">CMP/dCMP-type deaminase domain-containing protein</fullName>
    </recommendedName>
</protein>
<dbReference type="EMBL" id="JAEPRB010000029">
    <property type="protein sequence ID" value="KAG2225301.1"/>
    <property type="molecule type" value="Genomic_DNA"/>
</dbReference>
<dbReference type="OrthoDB" id="3180714at2759"/>
<keyword evidence="1" id="KW-0819">tRNA processing</keyword>
<proteinExistence type="inferred from homology"/>
<reference evidence="5 6" key="1">
    <citation type="submission" date="2020-12" db="EMBL/GenBank/DDBJ databases">
        <title>Metabolic potential, ecology and presence of endohyphal bacteria is reflected in genomic diversity of Mucoromycotina.</title>
        <authorList>
            <person name="Muszewska A."/>
            <person name="Okrasinska A."/>
            <person name="Steczkiewicz K."/>
            <person name="Drgas O."/>
            <person name="Orlowska M."/>
            <person name="Perlinska-Lenart U."/>
            <person name="Aleksandrzak-Piekarczyk T."/>
            <person name="Szatraj K."/>
            <person name="Zielenkiewicz U."/>
            <person name="Pilsyk S."/>
            <person name="Malc E."/>
            <person name="Mieczkowski P."/>
            <person name="Kruszewska J.S."/>
            <person name="Biernat P."/>
            <person name="Pawlowska J."/>
        </authorList>
    </citation>
    <scope>NUCLEOTIDE SEQUENCE [LARGE SCALE GENOMIC DNA]</scope>
    <source>
        <strain evidence="5 6">CBS 142.35</strain>
    </source>
</reference>
<dbReference type="GO" id="GO:0005737">
    <property type="term" value="C:cytoplasm"/>
    <property type="evidence" value="ECO:0007669"/>
    <property type="project" value="TreeGrafter"/>
</dbReference>
<dbReference type="InterPro" id="IPR016193">
    <property type="entry name" value="Cytidine_deaminase-like"/>
</dbReference>
<comment type="similarity">
    <text evidence="2">Belongs to the cytidine and deoxycytidylate deaminase family. ADAT3 subfamily.</text>
</comment>
<evidence type="ECO:0000256" key="2">
    <source>
        <dbReference type="ARBA" id="ARBA00038160"/>
    </source>
</evidence>
<dbReference type="CDD" id="cd01285">
    <property type="entry name" value="nucleoside_deaminase"/>
    <property type="match status" value="1"/>
</dbReference>
<dbReference type="InterPro" id="IPR002125">
    <property type="entry name" value="CMP_dCMP_dom"/>
</dbReference>
<sequence>MSKNEIIPRSEWPFFEILSDEHTRTLETVNVYVTKVEPKQTKHVLGFVQKHLPPLQNLEHCRRVQRTTLPDSSFELTLILCQETSMSKEGIMKRVTEHGLDQLIQIKTVPVPRYPPLNRTQFEAWKHLWPIIFREDTRQDPKFRQSDISAIEKNLHQVAALGSGSAYARIVDPTDNRVIAEGGDTRHTSHHPLHHAVMNCIDAVAAIEKQHRGNEAGSRPKRKVEEITEGPVEGGQTKTAYLCTGYDMYITHEPCAMCAMALVHSRIGRVFYNIPTRTGCLGTLYKIHSHSSLNHHYRVFRQGTSSLSSTIHINTSSFSSDSTLPTSTTATECSGEKL</sequence>
<dbReference type="PANTHER" id="PTHR11079:SF156">
    <property type="entry name" value="INACTIVE TRNA-SPECIFIC ADENOSINE DEAMINASE-LIKE PROTEIN 3-RELATED"/>
    <property type="match status" value="1"/>
</dbReference>
<gene>
    <name evidence="5" type="ORF">INT45_005545</name>
</gene>
<accession>A0A8H7SBR1</accession>
<dbReference type="GO" id="GO:0005634">
    <property type="term" value="C:nucleus"/>
    <property type="evidence" value="ECO:0007669"/>
    <property type="project" value="TreeGrafter"/>
</dbReference>
<evidence type="ECO:0000313" key="5">
    <source>
        <dbReference type="EMBL" id="KAG2225301.1"/>
    </source>
</evidence>
<keyword evidence="6" id="KW-1185">Reference proteome</keyword>
<comment type="caution">
    <text evidence="5">The sequence shown here is derived from an EMBL/GenBank/DDBJ whole genome shotgun (WGS) entry which is preliminary data.</text>
</comment>
<organism evidence="5 6">
    <name type="scientific">Circinella minor</name>
    <dbReference type="NCBI Taxonomy" id="1195481"/>
    <lineage>
        <taxon>Eukaryota</taxon>
        <taxon>Fungi</taxon>
        <taxon>Fungi incertae sedis</taxon>
        <taxon>Mucoromycota</taxon>
        <taxon>Mucoromycotina</taxon>
        <taxon>Mucoromycetes</taxon>
        <taxon>Mucorales</taxon>
        <taxon>Lichtheimiaceae</taxon>
        <taxon>Circinella</taxon>
    </lineage>
</organism>
<dbReference type="PANTHER" id="PTHR11079">
    <property type="entry name" value="CYTOSINE DEAMINASE FAMILY MEMBER"/>
    <property type="match status" value="1"/>
</dbReference>
<feature type="region of interest" description="Disordered" evidence="3">
    <location>
        <begin position="319"/>
        <end position="338"/>
    </location>
</feature>
<dbReference type="GO" id="GO:0052717">
    <property type="term" value="F:tRNA-specific adenosine-34 deaminase activity"/>
    <property type="evidence" value="ECO:0007669"/>
    <property type="project" value="TreeGrafter"/>
</dbReference>
<evidence type="ECO:0000259" key="4">
    <source>
        <dbReference type="PROSITE" id="PS51747"/>
    </source>
</evidence>
<dbReference type="AlphaFoldDB" id="A0A8H7SBR1"/>
<name>A0A8H7SBR1_9FUNG</name>
<dbReference type="Gene3D" id="3.40.140.10">
    <property type="entry name" value="Cytidine Deaminase, domain 2"/>
    <property type="match status" value="1"/>
</dbReference>
<evidence type="ECO:0000256" key="1">
    <source>
        <dbReference type="ARBA" id="ARBA00022694"/>
    </source>
</evidence>
<dbReference type="PROSITE" id="PS51747">
    <property type="entry name" value="CYT_DCMP_DEAMINASES_2"/>
    <property type="match status" value="1"/>
</dbReference>
<feature type="domain" description="CMP/dCMP-type deaminase" evidence="4">
    <location>
        <begin position="138"/>
        <end position="300"/>
    </location>
</feature>
<dbReference type="SUPFAM" id="SSF53927">
    <property type="entry name" value="Cytidine deaminase-like"/>
    <property type="match status" value="1"/>
</dbReference>
<evidence type="ECO:0000313" key="6">
    <source>
        <dbReference type="Proteomes" id="UP000646827"/>
    </source>
</evidence>
<dbReference type="Proteomes" id="UP000646827">
    <property type="component" value="Unassembled WGS sequence"/>
</dbReference>